<evidence type="ECO:0000256" key="2">
    <source>
        <dbReference type="ARBA" id="ARBA00023004"/>
    </source>
</evidence>
<proteinExistence type="predicted"/>
<dbReference type="GO" id="GO:0009055">
    <property type="term" value="F:electron transfer activity"/>
    <property type="evidence" value="ECO:0007669"/>
    <property type="project" value="InterPro"/>
</dbReference>
<keyword evidence="3" id="KW-0349">Heme</keyword>
<sequence length="367" mass="39781">MTALLAACTADAPPSDPTHDEWDDKLAEREVDYNAALRIAALRLTGELPTLVELDAIATAPDAVAQKAAYETQVQRYLGTTKFTRQMVRYAQDMLKMGGAPELDSAPVFVAQLIVDNRSFLDVLTATKGTCPTYNATNGSFTAADCGNGAPATVGLLTHPGVHAHFFSNLGFRRARWVQETFACTKFPAELATVATDLGALMPYTGKFPFNSIAGKATNGRVDFLDTKSVICANCHSNMNHITPLLAYYDANGQYSPTMAVPVPLPDNPNAEMRDYLPPGEGLAWRFGVPVTDMTSLGRAMAADPAIAECAIARVWNWAMGKNDIVDDAARVPTATIEAQVEAFRADNHNLKNAMYRVFTSDDFVRF</sequence>
<keyword evidence="2 3" id="KW-0408">Iron</keyword>
<evidence type="ECO:0000313" key="5">
    <source>
        <dbReference type="EMBL" id="AHN97820.1"/>
    </source>
</evidence>
<protein>
    <submittedName>
        <fullName evidence="5">Signal peptide protein</fullName>
    </submittedName>
</protein>
<feature type="domain" description="Cytochrome c" evidence="4">
    <location>
        <begin position="215"/>
        <end position="336"/>
    </location>
</feature>
<dbReference type="AlphaFoldDB" id="X2LBF1"/>
<name>X2LBF1_9BACT</name>
<dbReference type="InterPro" id="IPR009056">
    <property type="entry name" value="Cyt_c-like_dom"/>
</dbReference>
<dbReference type="PROSITE" id="PS51007">
    <property type="entry name" value="CYTC"/>
    <property type="match status" value="1"/>
</dbReference>
<evidence type="ECO:0000259" key="4">
    <source>
        <dbReference type="PROSITE" id="PS51007"/>
    </source>
</evidence>
<dbReference type="GO" id="GO:0046872">
    <property type="term" value="F:metal ion binding"/>
    <property type="evidence" value="ECO:0007669"/>
    <property type="project" value="UniProtKB-KW"/>
</dbReference>
<accession>X2LBF1</accession>
<dbReference type="EMBL" id="KF796601">
    <property type="protein sequence ID" value="AHN97820.1"/>
    <property type="molecule type" value="Genomic_DNA"/>
</dbReference>
<organism evidence="5">
    <name type="scientific">uncultured bacterium lac111</name>
    <dbReference type="NCBI Taxonomy" id="1447235"/>
    <lineage>
        <taxon>Bacteria</taxon>
        <taxon>environmental samples</taxon>
    </lineage>
</organism>
<evidence type="ECO:0000256" key="3">
    <source>
        <dbReference type="PROSITE-ProRule" id="PRU00433"/>
    </source>
</evidence>
<reference evidence="5" key="1">
    <citation type="submission" date="2013-10" db="EMBL/GenBank/DDBJ databases">
        <title>Functional metagenomics reveals novel beta-galactosidases not predictable from gene sequences.</title>
        <authorList>
            <person name="Cheng J."/>
            <person name="Engel K."/>
            <person name="Romantsov T."/>
            <person name="Neufeld J.D."/>
            <person name="Rose D.R."/>
            <person name="Charles T.C."/>
        </authorList>
    </citation>
    <scope>NUCLEOTIDE SEQUENCE</scope>
</reference>
<evidence type="ECO:0000256" key="1">
    <source>
        <dbReference type="ARBA" id="ARBA00022723"/>
    </source>
</evidence>
<dbReference type="GO" id="GO:0020037">
    <property type="term" value="F:heme binding"/>
    <property type="evidence" value="ECO:0007669"/>
    <property type="project" value="InterPro"/>
</dbReference>
<keyword evidence="1 3" id="KW-0479">Metal-binding</keyword>